<dbReference type="EMBL" id="BKAL01000004">
    <property type="protein sequence ID" value="GEP68724.1"/>
    <property type="molecule type" value="Genomic_DNA"/>
</dbReference>
<keyword evidence="3" id="KW-1185">Reference proteome</keyword>
<dbReference type="Proteomes" id="UP000321798">
    <property type="component" value="Unassembled WGS sequence"/>
</dbReference>
<reference evidence="2 3" key="1">
    <citation type="submission" date="2019-07" db="EMBL/GenBank/DDBJ databases">
        <title>Whole genome shotgun sequence of Cellulomonas soli NBRC 109434.</title>
        <authorList>
            <person name="Hosoyama A."/>
            <person name="Uohara A."/>
            <person name="Ohji S."/>
            <person name="Ichikawa N."/>
        </authorList>
    </citation>
    <scope>NUCLEOTIDE SEQUENCE [LARGE SCALE GENOMIC DNA]</scope>
    <source>
        <strain evidence="2 3">NBRC 109434</strain>
    </source>
</reference>
<evidence type="ECO:0000256" key="1">
    <source>
        <dbReference type="SAM" id="MobiDB-lite"/>
    </source>
</evidence>
<proteinExistence type="predicted"/>
<accession>A0A512PBZ1</accession>
<feature type="region of interest" description="Disordered" evidence="1">
    <location>
        <begin position="35"/>
        <end position="69"/>
    </location>
</feature>
<evidence type="ECO:0000313" key="2">
    <source>
        <dbReference type="EMBL" id="GEP68724.1"/>
    </source>
</evidence>
<gene>
    <name evidence="2" type="ORF">CSO01_14390</name>
</gene>
<sequence length="106" mass="11050">MLTRAAPGCCFVSSWGNGTCSASIPTTCVHVTSATPGRGPVRAPSGGCDTPVPERHAERPPVGGRSDLHGFVPFVPRTAPPARGRFVLPTLGKCRGAPLTALRRFE</sequence>
<name>A0A512PBZ1_9CELL</name>
<evidence type="ECO:0000313" key="3">
    <source>
        <dbReference type="Proteomes" id="UP000321798"/>
    </source>
</evidence>
<dbReference type="AlphaFoldDB" id="A0A512PBZ1"/>
<comment type="caution">
    <text evidence="2">The sequence shown here is derived from an EMBL/GenBank/DDBJ whole genome shotgun (WGS) entry which is preliminary data.</text>
</comment>
<protein>
    <submittedName>
        <fullName evidence="2">Uncharacterized protein</fullName>
    </submittedName>
</protein>
<organism evidence="2 3">
    <name type="scientific">Cellulomonas soli</name>
    <dbReference type="NCBI Taxonomy" id="931535"/>
    <lineage>
        <taxon>Bacteria</taxon>
        <taxon>Bacillati</taxon>
        <taxon>Actinomycetota</taxon>
        <taxon>Actinomycetes</taxon>
        <taxon>Micrococcales</taxon>
        <taxon>Cellulomonadaceae</taxon>
        <taxon>Cellulomonas</taxon>
    </lineage>
</organism>